<feature type="transmembrane region" description="Helical" evidence="2">
    <location>
        <begin position="279"/>
        <end position="301"/>
    </location>
</feature>
<dbReference type="EMBL" id="CM012446">
    <property type="protein sequence ID" value="RVE67331.1"/>
    <property type="molecule type" value="Genomic_DNA"/>
</dbReference>
<evidence type="ECO:0008006" key="5">
    <source>
        <dbReference type="Google" id="ProtNLM"/>
    </source>
</evidence>
<proteinExistence type="predicted"/>
<feature type="coiled-coil region" evidence="1">
    <location>
        <begin position="98"/>
        <end position="206"/>
    </location>
</feature>
<dbReference type="GO" id="GO:0090619">
    <property type="term" value="C:meiotic spindle pole"/>
    <property type="evidence" value="ECO:0007669"/>
    <property type="project" value="TreeGrafter"/>
</dbReference>
<dbReference type="PANTHER" id="PTHR47300:SF1">
    <property type="entry name" value="PROTEIN KASH5"/>
    <property type="match status" value="1"/>
</dbReference>
<name>A0A437CXG7_ORYJA</name>
<dbReference type="PANTHER" id="PTHR47300">
    <property type="entry name" value="PROTEIN KASH5"/>
    <property type="match status" value="1"/>
</dbReference>
<evidence type="ECO:0000313" key="4">
    <source>
        <dbReference type="Proteomes" id="UP000283210"/>
    </source>
</evidence>
<organism evidence="3 4">
    <name type="scientific">Oryzias javanicus</name>
    <name type="common">Javanese ricefish</name>
    <name type="synonym">Aplocheilus javanicus</name>
    <dbReference type="NCBI Taxonomy" id="123683"/>
    <lineage>
        <taxon>Eukaryota</taxon>
        <taxon>Metazoa</taxon>
        <taxon>Chordata</taxon>
        <taxon>Craniata</taxon>
        <taxon>Vertebrata</taxon>
        <taxon>Euteleostomi</taxon>
        <taxon>Actinopterygii</taxon>
        <taxon>Neopterygii</taxon>
        <taxon>Teleostei</taxon>
        <taxon>Neoteleostei</taxon>
        <taxon>Acanthomorphata</taxon>
        <taxon>Ovalentaria</taxon>
        <taxon>Atherinomorphae</taxon>
        <taxon>Beloniformes</taxon>
        <taxon>Adrianichthyidae</taxon>
        <taxon>Oryziinae</taxon>
        <taxon>Oryzias</taxon>
    </lineage>
</organism>
<evidence type="ECO:0000256" key="2">
    <source>
        <dbReference type="SAM" id="Phobius"/>
    </source>
</evidence>
<reference evidence="3 4" key="2">
    <citation type="submission" date="2019-01" db="EMBL/GenBank/DDBJ databases">
        <title>A chromosome length genome reference of the Java medaka (oryzias javanicus).</title>
        <authorList>
            <person name="Herpin A."/>
            <person name="Takehana Y."/>
            <person name="Naruse K."/>
            <person name="Ansai S."/>
            <person name="Kawaguchi M."/>
        </authorList>
    </citation>
    <scope>NUCLEOTIDE SEQUENCE [LARGE SCALE GENOMIC DNA]</scope>
    <source>
        <strain evidence="3">RS831</strain>
        <tissue evidence="3">Whole body</tissue>
    </source>
</reference>
<dbReference type="AlphaFoldDB" id="A0A437CXG7"/>
<dbReference type="GO" id="GO:0034397">
    <property type="term" value="P:telomere localization"/>
    <property type="evidence" value="ECO:0007669"/>
    <property type="project" value="InterPro"/>
</dbReference>
<reference evidence="3 4" key="1">
    <citation type="submission" date="2018-11" db="EMBL/GenBank/DDBJ databases">
        <authorList>
            <person name="Lopez-Roques C."/>
            <person name="Donnadieu C."/>
            <person name="Bouchez O."/>
            <person name="Klopp C."/>
            <person name="Cabau C."/>
            <person name="Zahm M."/>
        </authorList>
    </citation>
    <scope>NUCLEOTIDE SEQUENCE [LARGE SCALE GENOMIC DNA]</scope>
    <source>
        <strain evidence="3">RS831</strain>
        <tissue evidence="3">Whole body</tissue>
    </source>
</reference>
<dbReference type="GO" id="GO:0007015">
    <property type="term" value="P:actin filament organization"/>
    <property type="evidence" value="ECO:0007669"/>
    <property type="project" value="TreeGrafter"/>
</dbReference>
<evidence type="ECO:0000313" key="3">
    <source>
        <dbReference type="EMBL" id="RVE67331.1"/>
    </source>
</evidence>
<dbReference type="GO" id="GO:0051225">
    <property type="term" value="P:spindle assembly"/>
    <property type="evidence" value="ECO:0007669"/>
    <property type="project" value="TreeGrafter"/>
</dbReference>
<sequence length="320" mass="37397">MDTFLTECWKRRRREMDFEEISTNEMLEKIAELDYNLTQQKDRNVQMMHFLDAADDEITILRLDNSTLKKQLEALKKVNNEEPQVEVEPCMCSAGDVNSCTERRVHDLEKEVMDLKEQNKQLTEQITEERDQNKMSLSKMGAARQSLERGMEEVQLELQRREELIHQKDLLLEHLNETMEEYSDIIKDLRLTKQQLSEQLEDRREEASMASAIELMRAEQGEPAPQLSIAEEILLASPPEVTPEPEVEEVQEEEVPAVKTNDEKFVHTIWKTVWKTTWVLLHFFCLFVFAIILLVCCLVFTDGLPFTPYITLSYTAMPPV</sequence>
<dbReference type="Proteomes" id="UP000283210">
    <property type="component" value="Chromosome 10"/>
</dbReference>
<evidence type="ECO:0000256" key="1">
    <source>
        <dbReference type="SAM" id="Coils"/>
    </source>
</evidence>
<keyword evidence="2" id="KW-0812">Transmembrane</keyword>
<keyword evidence="4" id="KW-1185">Reference proteome</keyword>
<dbReference type="GO" id="GO:0000781">
    <property type="term" value="C:chromosome, telomeric region"/>
    <property type="evidence" value="ECO:0007669"/>
    <property type="project" value="TreeGrafter"/>
</dbReference>
<accession>A0A437CXG7</accession>
<dbReference type="GO" id="GO:0051653">
    <property type="term" value="P:spindle localization"/>
    <property type="evidence" value="ECO:0007669"/>
    <property type="project" value="TreeGrafter"/>
</dbReference>
<protein>
    <recommendedName>
        <fullName evidence="5">KASH5-like coiled-coil domain-containing protein</fullName>
    </recommendedName>
</protein>
<dbReference type="OrthoDB" id="8919415at2759"/>
<dbReference type="GO" id="GO:0000800">
    <property type="term" value="C:lateral element"/>
    <property type="evidence" value="ECO:0007669"/>
    <property type="project" value="TreeGrafter"/>
</dbReference>
<keyword evidence="2" id="KW-0472">Membrane</keyword>
<dbReference type="GO" id="GO:0005640">
    <property type="term" value="C:nuclear outer membrane"/>
    <property type="evidence" value="ECO:0007669"/>
    <property type="project" value="TreeGrafter"/>
</dbReference>
<dbReference type="InterPro" id="IPR028170">
    <property type="entry name" value="KASH5"/>
</dbReference>
<gene>
    <name evidence="3" type="ORF">OJAV_G00101970</name>
</gene>
<dbReference type="GO" id="GO:0034993">
    <property type="term" value="C:meiotic nuclear membrane microtubule tethering complex"/>
    <property type="evidence" value="ECO:0007669"/>
    <property type="project" value="InterPro"/>
</dbReference>
<dbReference type="GO" id="GO:0070840">
    <property type="term" value="F:dynein complex binding"/>
    <property type="evidence" value="ECO:0007669"/>
    <property type="project" value="TreeGrafter"/>
</dbReference>
<keyword evidence="2" id="KW-1133">Transmembrane helix</keyword>
<dbReference type="GO" id="GO:0007129">
    <property type="term" value="P:homologous chromosome pairing at meiosis"/>
    <property type="evidence" value="ECO:0007669"/>
    <property type="project" value="TreeGrafter"/>
</dbReference>
<dbReference type="GO" id="GO:0090220">
    <property type="term" value="P:chromosome localization to nuclear envelope involved in homologous chromosome segregation"/>
    <property type="evidence" value="ECO:0007669"/>
    <property type="project" value="TreeGrafter"/>
</dbReference>
<keyword evidence="1" id="KW-0175">Coiled coil</keyword>